<dbReference type="InterPro" id="IPR036600">
    <property type="entry name" value="PAH_sf"/>
</dbReference>
<dbReference type="Gene3D" id="1.20.1160.11">
    <property type="entry name" value="Paired amphipathic helix"/>
    <property type="match status" value="3"/>
</dbReference>
<dbReference type="SUPFAM" id="SSF47762">
    <property type="entry name" value="PAH2 domain"/>
    <property type="match status" value="3"/>
</dbReference>
<evidence type="ECO:0000256" key="3">
    <source>
        <dbReference type="ARBA" id="ARBA00023242"/>
    </source>
</evidence>
<evidence type="ECO:0000313" key="8">
    <source>
        <dbReference type="EMBL" id="OAD73038.1"/>
    </source>
</evidence>
<evidence type="ECO:0000256" key="1">
    <source>
        <dbReference type="ARBA" id="ARBA00004123"/>
    </source>
</evidence>
<feature type="compositionally biased region" description="Basic and acidic residues" evidence="6">
    <location>
        <begin position="659"/>
        <end position="678"/>
    </location>
</feature>
<dbReference type="PANTHER" id="PTHR12346:SF0">
    <property type="entry name" value="SIN3A, ISOFORM G"/>
    <property type="match status" value="1"/>
</dbReference>
<organism evidence="8 9">
    <name type="scientific">Phycomyces blakesleeanus (strain ATCC 8743b / DSM 1359 / FGSC 10004 / NBRC 33097 / NRRL 1555)</name>
    <dbReference type="NCBI Taxonomy" id="763407"/>
    <lineage>
        <taxon>Eukaryota</taxon>
        <taxon>Fungi</taxon>
        <taxon>Fungi incertae sedis</taxon>
        <taxon>Mucoromycota</taxon>
        <taxon>Mucoromycotina</taxon>
        <taxon>Mucoromycetes</taxon>
        <taxon>Mucorales</taxon>
        <taxon>Phycomycetaceae</taxon>
        <taxon>Phycomyces</taxon>
    </lineage>
</organism>
<dbReference type="GO" id="GO:0003714">
    <property type="term" value="F:transcription corepressor activity"/>
    <property type="evidence" value="ECO:0007669"/>
    <property type="project" value="InterPro"/>
</dbReference>
<dbReference type="FunFam" id="1.20.1160.11:FF:000001">
    <property type="entry name" value="Paired amphipathic helix protein Sin3"/>
    <property type="match status" value="1"/>
</dbReference>
<feature type="coiled-coil region" evidence="5">
    <location>
        <begin position="560"/>
        <end position="587"/>
    </location>
</feature>
<gene>
    <name evidence="8" type="ORF">PHYBLDRAFT_77918</name>
</gene>
<dbReference type="RefSeq" id="XP_018291078.1">
    <property type="nucleotide sequence ID" value="XM_018443314.1"/>
</dbReference>
<sequence length="1040" mass="119559">MPSNAHGSISIAATMNTDSSLWTPIANHTKNMSIANKQGYKPLNPADALVYLELVKKTYADKPAVYQNLIEIMKDFKNKRTDIVKVIETITVLFKDYPFLIIGFNPFLPPGYRVECNQTENGLVVQTSLPMGQTKTTTILPTDTANSLQQKHQKQPMSLQDAFAYTTKLKERFGEDSDTYRSFVGILRKFQKKQVSTEQVYWSICKLFKDSEDLFKLFIEFLPPLESTTEPRCTSDQHKKRAEESLDDLPQASEALLLLSSKHDHPSQPPISDLRSTSPTPQNVLANDEERFFERARKHIGNKTTFNAFLKVINLFNQQIIDENLAAHRAEAFLGGNPSLFQSFKALLNYNEPDHSLLYAYAQAASPEDKKYECGPSYRAASLSWRKQQCSGRDPLCWEVLNTDYVSHPTWASEDSGFTASKKNQYEEALHVIEEARYAYDMDIQANTTTVDHLKKVTETLSTMTEKKQKAYRLPPDFGGPSPSIYSCAIKKVYGNEKGQDMIKLLQTDPAQTIPGVLKRLVHTGEVLQKGKRQTELWKEAEIKNYYRALDHQGINFKKKDKKANSVKRLVSEIEALRLEQATKQQREPTDGYNDLPDPQYTFIFEDQAVLKDVIHILLFVLERNLLYGAKDCNRIRGFLSLFLPTLFDIDLFNEDTQSHQKATENTRQSEIEGETRTGRGGRAGKTEITGRAERACRGKRGEMGKMGEKGEREETHHLTTTFVSDPTQSRRPSFFGNSGFYCFVRLFQMVYTRLLDIKALDLEYKRNVNQAKYATTAEFDVGLKTREMENIKLDFTSDHYTLLLDLIEKLLTGEIEQHVFEGSARYIFGTRAHPVFTIDKLLISMIRQIYPLVNDERVEKLLGLFQNYAKLAYPVHEKLSYFRMKVEKIMGVNEDLYCAIYNPKERALSLQLLRRSSSVYQDDGDDEYEEYCASYMDWRHLSEGIKEGQLMPCYLERNRKQGLQDCDMENMYTFSGMKYKMCRNTYHLFYLIGSEDVFQRHVCYKDLGSYSLAPLENRVSQGIEIPLKEVEARVRKLLG</sequence>
<dbReference type="InterPro" id="IPR031693">
    <property type="entry name" value="Sin3_C"/>
</dbReference>
<keyword evidence="9" id="KW-1185">Reference proteome</keyword>
<proteinExistence type="predicted"/>
<dbReference type="InterPro" id="IPR003822">
    <property type="entry name" value="PAH"/>
</dbReference>
<keyword evidence="5" id="KW-0175">Coiled coil</keyword>
<feature type="region of interest" description="Disordered" evidence="6">
    <location>
        <begin position="262"/>
        <end position="281"/>
    </location>
</feature>
<feature type="region of interest" description="Disordered" evidence="6">
    <location>
        <begin position="659"/>
        <end position="688"/>
    </location>
</feature>
<dbReference type="Pfam" id="PF02671">
    <property type="entry name" value="PAH"/>
    <property type="match status" value="3"/>
</dbReference>
<dbReference type="VEuPathDB" id="FungiDB:PHYBLDRAFT_77918"/>
<evidence type="ECO:0000259" key="7">
    <source>
        <dbReference type="SMART" id="SM00761"/>
    </source>
</evidence>
<evidence type="ECO:0000313" key="9">
    <source>
        <dbReference type="Proteomes" id="UP000077315"/>
    </source>
</evidence>
<feature type="domain" description="Histone deacetylase interacting" evidence="7">
    <location>
        <begin position="371"/>
        <end position="471"/>
    </location>
</feature>
<protein>
    <recommendedName>
        <fullName evidence="7">Histone deacetylase interacting domain-containing protein</fullName>
    </recommendedName>
</protein>
<dbReference type="EMBL" id="KV440982">
    <property type="protein sequence ID" value="OAD73038.1"/>
    <property type="molecule type" value="Genomic_DNA"/>
</dbReference>
<evidence type="ECO:0000256" key="4">
    <source>
        <dbReference type="PROSITE-ProRule" id="PRU00810"/>
    </source>
</evidence>
<dbReference type="Pfam" id="PF08295">
    <property type="entry name" value="Sin3_corepress"/>
    <property type="match status" value="1"/>
</dbReference>
<dbReference type="GeneID" id="29004219"/>
<evidence type="ECO:0000256" key="6">
    <source>
        <dbReference type="SAM" id="MobiDB-lite"/>
    </source>
</evidence>
<evidence type="ECO:0000256" key="5">
    <source>
        <dbReference type="SAM" id="Coils"/>
    </source>
</evidence>
<dbReference type="InterPro" id="IPR013194">
    <property type="entry name" value="HDAC_interact_dom"/>
</dbReference>
<dbReference type="PROSITE" id="PS51477">
    <property type="entry name" value="PAH"/>
    <property type="match status" value="2"/>
</dbReference>
<dbReference type="InterPro" id="IPR039774">
    <property type="entry name" value="Sin3-like"/>
</dbReference>
<accession>A0A162NCC2</accession>
<name>A0A162NCC2_PHYB8</name>
<keyword evidence="2" id="KW-0678">Repressor</keyword>
<dbReference type="STRING" id="763407.A0A162NCC2"/>
<keyword evidence="3 4" id="KW-0539">Nucleus</keyword>
<dbReference type="InParanoid" id="A0A162NCC2"/>
<dbReference type="OrthoDB" id="2264256at2759"/>
<dbReference type="PANTHER" id="PTHR12346">
    <property type="entry name" value="SIN3B-RELATED"/>
    <property type="match status" value="1"/>
</dbReference>
<reference evidence="9" key="1">
    <citation type="submission" date="2015-06" db="EMBL/GenBank/DDBJ databases">
        <title>Expansion of signal transduction pathways in fungi by whole-genome duplication.</title>
        <authorList>
            <consortium name="DOE Joint Genome Institute"/>
            <person name="Corrochano L.M."/>
            <person name="Kuo A."/>
            <person name="Marcet-Houben M."/>
            <person name="Polaino S."/>
            <person name="Salamov A."/>
            <person name="Villalobos J.M."/>
            <person name="Alvarez M.I."/>
            <person name="Avalos J."/>
            <person name="Benito E.P."/>
            <person name="Benoit I."/>
            <person name="Burger G."/>
            <person name="Camino L.P."/>
            <person name="Canovas D."/>
            <person name="Cerda-Olmedo E."/>
            <person name="Cheng J.-F."/>
            <person name="Dominguez A."/>
            <person name="Elias M."/>
            <person name="Eslava A.P."/>
            <person name="Glaser F."/>
            <person name="Grimwood J."/>
            <person name="Gutierrez G."/>
            <person name="Heitman J."/>
            <person name="Henrissat B."/>
            <person name="Iturriaga E.A."/>
            <person name="Lang B.F."/>
            <person name="Lavin J.L."/>
            <person name="Lee S."/>
            <person name="Li W."/>
            <person name="Lindquist E."/>
            <person name="Lopez-Garcia S."/>
            <person name="Luque E.M."/>
            <person name="Marcos A.T."/>
            <person name="Martin J."/>
            <person name="McCluskey K."/>
            <person name="Medina H.R."/>
            <person name="Miralles-Duran A."/>
            <person name="Miyazaki A."/>
            <person name="Munoz-Torres E."/>
            <person name="Oguiza J.A."/>
            <person name="Ohm R."/>
            <person name="Olmedo M."/>
            <person name="Orejas M."/>
            <person name="Ortiz-Castellanos L."/>
            <person name="Pisabarro A.G."/>
            <person name="Rodriguez-Romero J."/>
            <person name="Ruiz-Herrera J."/>
            <person name="Ruiz-Vazquez R."/>
            <person name="Sanz C."/>
            <person name="Schackwitz W."/>
            <person name="Schmutz J."/>
            <person name="Shahriari M."/>
            <person name="Shelest E."/>
            <person name="Silva-Franco F."/>
            <person name="Soanes D."/>
            <person name="Syed K."/>
            <person name="Tagua V.G."/>
            <person name="Talbot N.J."/>
            <person name="Thon M."/>
            <person name="De vries R.P."/>
            <person name="Wiebenga A."/>
            <person name="Yadav J.S."/>
            <person name="Braun E.L."/>
            <person name="Baker S."/>
            <person name="Garre V."/>
            <person name="Horwitz B."/>
            <person name="Torres-Martinez S."/>
            <person name="Idnurm A."/>
            <person name="Herrera-Estrella A."/>
            <person name="Gabaldon T."/>
            <person name="Grigoriev I.V."/>
        </authorList>
    </citation>
    <scope>NUCLEOTIDE SEQUENCE [LARGE SCALE GENOMIC DNA]</scope>
    <source>
        <strain evidence="9">NRRL 1555(-)</strain>
    </source>
</reference>
<dbReference type="Pfam" id="PF16879">
    <property type="entry name" value="Sin3a_C"/>
    <property type="match status" value="1"/>
</dbReference>
<dbReference type="GO" id="GO:0000122">
    <property type="term" value="P:negative regulation of transcription by RNA polymerase II"/>
    <property type="evidence" value="ECO:0007669"/>
    <property type="project" value="TreeGrafter"/>
</dbReference>
<dbReference type="SMART" id="SM00761">
    <property type="entry name" value="HDAC_interact"/>
    <property type="match status" value="1"/>
</dbReference>
<dbReference type="Proteomes" id="UP000077315">
    <property type="component" value="Unassembled WGS sequence"/>
</dbReference>
<dbReference type="GO" id="GO:0070822">
    <property type="term" value="C:Sin3-type complex"/>
    <property type="evidence" value="ECO:0007669"/>
    <property type="project" value="TreeGrafter"/>
</dbReference>
<comment type="subcellular location">
    <subcellularLocation>
        <location evidence="1 4">Nucleus</location>
    </subcellularLocation>
</comment>
<dbReference type="AlphaFoldDB" id="A0A162NCC2"/>
<evidence type="ECO:0000256" key="2">
    <source>
        <dbReference type="ARBA" id="ARBA00022491"/>
    </source>
</evidence>